<accession>A0A172TZC8</accession>
<dbReference type="InterPro" id="IPR001173">
    <property type="entry name" value="Glyco_trans_2-like"/>
</dbReference>
<dbReference type="AlphaFoldDB" id="A0A172TZC8"/>
<dbReference type="PANTHER" id="PTHR43685">
    <property type="entry name" value="GLYCOSYLTRANSFERASE"/>
    <property type="match status" value="1"/>
</dbReference>
<dbReference type="InterPro" id="IPR050834">
    <property type="entry name" value="Glycosyltransf_2"/>
</dbReference>
<reference evidence="3" key="1">
    <citation type="submission" date="2015-01" db="EMBL/GenBank/DDBJ databases">
        <title>Flavisolibacter sp./LCS9/ whole genome sequencing.</title>
        <authorList>
            <person name="Kim M.K."/>
            <person name="Srinivasan S."/>
            <person name="Lee J.-J."/>
        </authorList>
    </citation>
    <scope>NUCLEOTIDE SEQUENCE [LARGE SCALE GENOMIC DNA]</scope>
    <source>
        <strain evidence="3">LCS9</strain>
    </source>
</reference>
<reference evidence="2 3" key="2">
    <citation type="journal article" date="2016" name="Int. J. Syst. Evol. Microbiol.">
        <title>Flavisolibacter tropicus sp. nov., isolated from tropical soil.</title>
        <authorList>
            <person name="Lee J.J."/>
            <person name="Kang M.S."/>
            <person name="Kim G.S."/>
            <person name="Lee C.S."/>
            <person name="Lim S."/>
            <person name="Lee J."/>
            <person name="Roh S.H."/>
            <person name="Kang H."/>
            <person name="Ha J.M."/>
            <person name="Bae S."/>
            <person name="Jung H.Y."/>
            <person name="Kim M.K."/>
        </authorList>
    </citation>
    <scope>NUCLEOTIDE SEQUENCE [LARGE SCALE GENOMIC DNA]</scope>
    <source>
        <strain evidence="2 3">LCS9</strain>
    </source>
</reference>
<dbReference type="STRING" id="1492898.SY85_20170"/>
<evidence type="ECO:0000259" key="1">
    <source>
        <dbReference type="Pfam" id="PF00535"/>
    </source>
</evidence>
<gene>
    <name evidence="2" type="ORF">SY85_20170</name>
</gene>
<dbReference type="SUPFAM" id="SSF53448">
    <property type="entry name" value="Nucleotide-diphospho-sugar transferases"/>
    <property type="match status" value="1"/>
</dbReference>
<dbReference type="InterPro" id="IPR029044">
    <property type="entry name" value="Nucleotide-diphossugar_trans"/>
</dbReference>
<dbReference type="Gene3D" id="3.90.550.10">
    <property type="entry name" value="Spore Coat Polysaccharide Biosynthesis Protein SpsA, Chain A"/>
    <property type="match status" value="1"/>
</dbReference>
<keyword evidence="3" id="KW-1185">Reference proteome</keyword>
<sequence length="304" mass="35037">MTVSVIIPTYNGGHKLPKLLKALEHQTFKGFELLIVVDGSTDSTIEVLKNLQSTLPFTVIEQTNKGRAAVRNNGAKAAKGQLLIFFDDDMMPLDDCVEKHFYHHQQHPVSILTGGLQEPIDKNTPDFSIYKSFLSKKWTDQLESIKDGLLKPESIFLTAANFSISRQTFLAIGGFDEQLFDAEDFDLAVRAAKAGVYLYFKPNVFAWHHDIINCSTYIRRQRQYTMSHQKLVELKPWLKKEDFIRPLQKPEGFKRWVFLLFCFRSWIKASDKGLLRFLPKKVRYRVYDLIVTANGVFFPEKVPL</sequence>
<dbReference type="Pfam" id="PF00535">
    <property type="entry name" value="Glycos_transf_2"/>
    <property type="match status" value="1"/>
</dbReference>
<organism evidence="2 3">
    <name type="scientific">Flavisolibacter tropicus</name>
    <dbReference type="NCBI Taxonomy" id="1492898"/>
    <lineage>
        <taxon>Bacteria</taxon>
        <taxon>Pseudomonadati</taxon>
        <taxon>Bacteroidota</taxon>
        <taxon>Chitinophagia</taxon>
        <taxon>Chitinophagales</taxon>
        <taxon>Chitinophagaceae</taxon>
        <taxon>Flavisolibacter</taxon>
    </lineage>
</organism>
<evidence type="ECO:0000313" key="2">
    <source>
        <dbReference type="EMBL" id="ANE52451.1"/>
    </source>
</evidence>
<dbReference type="EMBL" id="CP011390">
    <property type="protein sequence ID" value="ANE52451.1"/>
    <property type="molecule type" value="Genomic_DNA"/>
</dbReference>
<protein>
    <recommendedName>
        <fullName evidence="1">Glycosyltransferase 2-like domain-containing protein</fullName>
    </recommendedName>
</protein>
<dbReference type="RefSeq" id="WP_066406912.1">
    <property type="nucleotide sequence ID" value="NZ_CP011390.1"/>
</dbReference>
<feature type="domain" description="Glycosyltransferase 2-like" evidence="1">
    <location>
        <begin position="4"/>
        <end position="167"/>
    </location>
</feature>
<dbReference type="Proteomes" id="UP000077177">
    <property type="component" value="Chromosome"/>
</dbReference>
<dbReference type="CDD" id="cd00761">
    <property type="entry name" value="Glyco_tranf_GTA_type"/>
    <property type="match status" value="1"/>
</dbReference>
<dbReference type="KEGG" id="fla:SY85_20170"/>
<dbReference type="PANTHER" id="PTHR43685:SF3">
    <property type="entry name" value="SLR2126 PROTEIN"/>
    <property type="match status" value="1"/>
</dbReference>
<name>A0A172TZC8_9BACT</name>
<evidence type="ECO:0000313" key="3">
    <source>
        <dbReference type="Proteomes" id="UP000077177"/>
    </source>
</evidence>
<dbReference type="OrthoDB" id="9801954at2"/>
<proteinExistence type="predicted"/>